<keyword evidence="6" id="KW-0560">Oxidoreductase</keyword>
<feature type="transmembrane region" description="Helical" evidence="10">
    <location>
        <begin position="132"/>
        <end position="155"/>
    </location>
</feature>
<comment type="similarity">
    <text evidence="2">Belongs to the VKOR family.</text>
</comment>
<keyword evidence="3 10" id="KW-0812">Transmembrane</keyword>
<keyword evidence="4" id="KW-0874">Quinone</keyword>
<dbReference type="InterPro" id="IPR012932">
    <property type="entry name" value="VKOR"/>
</dbReference>
<sequence length="202" mass="21887">MFKKVREWLFHEDLKRRHLSALALLVGSALGLLASLALSIESLILAKNSEAVLSCDLNSALSCSAVANHWSAAILGFPNSFIGLATLPVMITIAVALLAGTKFPKWFMQCAQVGVIAGLLFALWMFGMSYLVIGALCPWCLTLDLGMILIFFGMTRYNVLAKNIPGEILGKFVNRGYDALFAAVLVVLTVMAIIAKFGDQLF</sequence>
<dbReference type="GO" id="GO:0016491">
    <property type="term" value="F:oxidoreductase activity"/>
    <property type="evidence" value="ECO:0007669"/>
    <property type="project" value="UniProtKB-KW"/>
</dbReference>
<gene>
    <name evidence="12" type="ORF">FBF37_00785</name>
</gene>
<dbReference type="GO" id="GO:0048038">
    <property type="term" value="F:quinone binding"/>
    <property type="evidence" value="ECO:0007669"/>
    <property type="project" value="UniProtKB-KW"/>
</dbReference>
<dbReference type="AlphaFoldDB" id="A0A4P9A2K6"/>
<evidence type="ECO:0000256" key="8">
    <source>
        <dbReference type="ARBA" id="ARBA00023157"/>
    </source>
</evidence>
<dbReference type="SMART" id="SM00756">
    <property type="entry name" value="VKc"/>
    <property type="match status" value="1"/>
</dbReference>
<dbReference type="Pfam" id="PF07884">
    <property type="entry name" value="VKOR"/>
    <property type="match status" value="1"/>
</dbReference>
<evidence type="ECO:0000313" key="12">
    <source>
        <dbReference type="EMBL" id="QCT42008.1"/>
    </source>
</evidence>
<evidence type="ECO:0000256" key="2">
    <source>
        <dbReference type="ARBA" id="ARBA00006214"/>
    </source>
</evidence>
<reference evidence="12 13" key="1">
    <citation type="submission" date="2019-04" db="EMBL/GenBank/DDBJ databases">
        <title>Saccharibacteria TM7 genomes.</title>
        <authorList>
            <person name="Bor B."/>
            <person name="He X."/>
            <person name="Chen T."/>
            <person name="Dewhirst F.E."/>
        </authorList>
    </citation>
    <scope>NUCLEOTIDE SEQUENCE [LARGE SCALE GENOMIC DNA]</scope>
    <source>
        <strain evidence="12 13">BB001</strain>
    </source>
</reference>
<evidence type="ECO:0000256" key="9">
    <source>
        <dbReference type="ARBA" id="ARBA00023284"/>
    </source>
</evidence>
<feature type="transmembrane region" description="Helical" evidence="10">
    <location>
        <begin position="176"/>
        <end position="195"/>
    </location>
</feature>
<dbReference type="GO" id="GO:0016020">
    <property type="term" value="C:membrane"/>
    <property type="evidence" value="ECO:0007669"/>
    <property type="project" value="UniProtKB-SubCell"/>
</dbReference>
<keyword evidence="8" id="KW-1015">Disulfide bond</keyword>
<evidence type="ECO:0000256" key="4">
    <source>
        <dbReference type="ARBA" id="ARBA00022719"/>
    </source>
</evidence>
<evidence type="ECO:0000256" key="7">
    <source>
        <dbReference type="ARBA" id="ARBA00023136"/>
    </source>
</evidence>
<evidence type="ECO:0000256" key="1">
    <source>
        <dbReference type="ARBA" id="ARBA00004141"/>
    </source>
</evidence>
<dbReference type="OrthoDB" id="9783799at2"/>
<organism evidence="12 13">
    <name type="scientific">Candidatus Nanosynbacter featherlites</name>
    <dbReference type="NCBI Taxonomy" id="2572088"/>
    <lineage>
        <taxon>Bacteria</taxon>
        <taxon>Candidatus Saccharimonadota</taxon>
        <taxon>Candidatus Saccharimonadia</taxon>
        <taxon>Candidatus Nanosynbacterales</taxon>
        <taxon>Candidatus Nanosynbacteraceae</taxon>
        <taxon>Candidatus Nanosynbacter</taxon>
    </lineage>
</organism>
<evidence type="ECO:0000256" key="5">
    <source>
        <dbReference type="ARBA" id="ARBA00022989"/>
    </source>
</evidence>
<keyword evidence="7 10" id="KW-0472">Membrane</keyword>
<feature type="domain" description="Vitamin K epoxide reductase" evidence="11">
    <location>
        <begin position="17"/>
        <end position="158"/>
    </location>
</feature>
<proteinExistence type="inferred from homology"/>
<dbReference type="KEGG" id="nft:FBF37_00785"/>
<evidence type="ECO:0000313" key="13">
    <source>
        <dbReference type="Proteomes" id="UP000310639"/>
    </source>
</evidence>
<dbReference type="EMBL" id="CP040004">
    <property type="protein sequence ID" value="QCT42008.1"/>
    <property type="molecule type" value="Genomic_DNA"/>
</dbReference>
<feature type="transmembrane region" description="Helical" evidence="10">
    <location>
        <begin position="106"/>
        <end position="126"/>
    </location>
</feature>
<accession>A0A4P9A2K6</accession>
<dbReference type="Gene3D" id="1.20.1440.130">
    <property type="entry name" value="VKOR domain"/>
    <property type="match status" value="1"/>
</dbReference>
<keyword evidence="13" id="KW-1185">Reference proteome</keyword>
<evidence type="ECO:0000256" key="6">
    <source>
        <dbReference type="ARBA" id="ARBA00023002"/>
    </source>
</evidence>
<dbReference type="Proteomes" id="UP000310639">
    <property type="component" value="Chromosome"/>
</dbReference>
<comment type="subcellular location">
    <subcellularLocation>
        <location evidence="1">Membrane</location>
        <topology evidence="1">Multi-pass membrane protein</topology>
    </subcellularLocation>
</comment>
<dbReference type="InterPro" id="IPR038354">
    <property type="entry name" value="VKOR_sf"/>
</dbReference>
<name>A0A4P9A2K6_9BACT</name>
<evidence type="ECO:0000256" key="3">
    <source>
        <dbReference type="ARBA" id="ARBA00022692"/>
    </source>
</evidence>
<keyword evidence="5 10" id="KW-1133">Transmembrane helix</keyword>
<keyword evidence="9" id="KW-0676">Redox-active center</keyword>
<protein>
    <submittedName>
        <fullName evidence="12">Vitamin K epoxide reductase</fullName>
    </submittedName>
</protein>
<evidence type="ECO:0000256" key="10">
    <source>
        <dbReference type="SAM" id="Phobius"/>
    </source>
</evidence>
<dbReference type="RefSeq" id="WP_138078539.1">
    <property type="nucleotide sequence ID" value="NZ_CP040004.1"/>
</dbReference>
<feature type="transmembrane region" description="Helical" evidence="10">
    <location>
        <begin position="70"/>
        <end position="99"/>
    </location>
</feature>
<evidence type="ECO:0000259" key="11">
    <source>
        <dbReference type="SMART" id="SM00756"/>
    </source>
</evidence>